<dbReference type="HOGENOM" id="CLU_3374468_0_0_9"/>
<comment type="caution">
    <text evidence="1">The sequence shown here is derived from an EMBL/GenBank/DDBJ whole genome shotgun (WGS) entry which is preliminary data.</text>
</comment>
<gene>
    <name evidence="1" type="ORF">P799_06280</name>
</gene>
<dbReference type="Proteomes" id="UP000023555">
    <property type="component" value="Unassembled WGS sequence"/>
</dbReference>
<proteinExistence type="predicted"/>
<accession>W7SCK0</accession>
<reference evidence="1 2" key="1">
    <citation type="journal article" date="2015" name="Stand. Genomic Sci.">
        <title>Genome sequence and description of the mosquitocidal and heavy metal tolerant strain Lysinibacillus sphaericus CBAM5.</title>
        <authorList>
            <person name="Pena-Montenegro T.D."/>
            <person name="Lozano L."/>
            <person name="Dussan J."/>
        </authorList>
    </citation>
    <scope>NUCLEOTIDE SEQUENCE [LARGE SCALE GENOMIC DNA]</scope>
    <source>
        <strain evidence="1">CBAM5</strain>
    </source>
</reference>
<protein>
    <submittedName>
        <fullName evidence="1">Uncharacterized protein</fullName>
    </submittedName>
</protein>
<dbReference type="AlphaFoldDB" id="W7SCK0"/>
<evidence type="ECO:0000313" key="1">
    <source>
        <dbReference type="EMBL" id="EWH34193.1"/>
    </source>
</evidence>
<organism evidence="1 2">
    <name type="scientific">Lysinibacillus sphaericus CBAM5</name>
    <dbReference type="NCBI Taxonomy" id="1400869"/>
    <lineage>
        <taxon>Bacteria</taxon>
        <taxon>Bacillati</taxon>
        <taxon>Bacillota</taxon>
        <taxon>Bacilli</taxon>
        <taxon>Bacillales</taxon>
        <taxon>Bacillaceae</taxon>
        <taxon>Lysinibacillus</taxon>
    </lineage>
</organism>
<sequence length="34" mass="3953">MPKVADRKLKLGDRITKVTDRAEKELSSLLDIRR</sequence>
<name>W7SCK0_LYSSH</name>
<dbReference type="EMBL" id="AYKQ01000008">
    <property type="protein sequence ID" value="EWH34193.1"/>
    <property type="molecule type" value="Genomic_DNA"/>
</dbReference>
<evidence type="ECO:0000313" key="2">
    <source>
        <dbReference type="Proteomes" id="UP000023555"/>
    </source>
</evidence>